<evidence type="ECO:0000256" key="6">
    <source>
        <dbReference type="ARBA" id="ARBA00023187"/>
    </source>
</evidence>
<evidence type="ECO:0000313" key="10">
    <source>
        <dbReference type="EMBL" id="KAJ4832950.1"/>
    </source>
</evidence>
<dbReference type="GO" id="GO:0046540">
    <property type="term" value="C:U4/U6 x U5 tri-snRNP complex"/>
    <property type="evidence" value="ECO:0007669"/>
    <property type="project" value="TreeGrafter"/>
</dbReference>
<accession>A0A9Q0J9U2</accession>
<evidence type="ECO:0000256" key="2">
    <source>
        <dbReference type="ARBA" id="ARBA00006850"/>
    </source>
</evidence>
<reference evidence="10" key="2">
    <citation type="journal article" date="2023" name="Plants (Basel)">
        <title>Annotation of the Turnera subulata (Passifloraceae) Draft Genome Reveals the S-Locus Evolved after the Divergence of Turneroideae from Passifloroideae in a Stepwise Manner.</title>
        <authorList>
            <person name="Henning P.M."/>
            <person name="Roalson E.H."/>
            <person name="Mir W."/>
            <person name="McCubbin A.G."/>
            <person name="Shore J.S."/>
        </authorList>
    </citation>
    <scope>NUCLEOTIDE SEQUENCE</scope>
    <source>
        <strain evidence="10">F60SS</strain>
    </source>
</reference>
<dbReference type="GO" id="GO:1990726">
    <property type="term" value="C:Lsm1-7-Pat1 complex"/>
    <property type="evidence" value="ECO:0007669"/>
    <property type="project" value="TreeGrafter"/>
</dbReference>
<dbReference type="EMBL" id="JAKUCV010005035">
    <property type="protein sequence ID" value="KAJ4832950.1"/>
    <property type="molecule type" value="Genomic_DNA"/>
</dbReference>
<dbReference type="InterPro" id="IPR016654">
    <property type="entry name" value="U6_snRNA_Lsm2"/>
</dbReference>
<dbReference type="SMART" id="SM00651">
    <property type="entry name" value="Sm"/>
    <property type="match status" value="1"/>
</dbReference>
<evidence type="ECO:0000256" key="3">
    <source>
        <dbReference type="ARBA" id="ARBA00022664"/>
    </source>
</evidence>
<dbReference type="GO" id="GO:0000398">
    <property type="term" value="P:mRNA splicing, via spliceosome"/>
    <property type="evidence" value="ECO:0007669"/>
    <property type="project" value="TreeGrafter"/>
</dbReference>
<keyword evidence="3" id="KW-0507">mRNA processing</keyword>
<protein>
    <recommendedName>
        <fullName evidence="9">Sm domain-containing protein</fullName>
    </recommendedName>
</protein>
<evidence type="ECO:0000259" key="9">
    <source>
        <dbReference type="PROSITE" id="PS52002"/>
    </source>
</evidence>
<dbReference type="InterPro" id="IPR010920">
    <property type="entry name" value="LSM_dom_sf"/>
</dbReference>
<keyword evidence="11" id="KW-1185">Reference proteome</keyword>
<dbReference type="GO" id="GO:0005688">
    <property type="term" value="C:U6 snRNP"/>
    <property type="evidence" value="ECO:0007669"/>
    <property type="project" value="TreeGrafter"/>
</dbReference>
<gene>
    <name evidence="10" type="ORF">Tsubulata_042773</name>
</gene>
<dbReference type="GO" id="GO:0000932">
    <property type="term" value="C:P-body"/>
    <property type="evidence" value="ECO:0007669"/>
    <property type="project" value="TreeGrafter"/>
</dbReference>
<comment type="subcellular location">
    <subcellularLocation>
        <location evidence="1">Nucleus</location>
    </subcellularLocation>
</comment>
<evidence type="ECO:0000256" key="1">
    <source>
        <dbReference type="ARBA" id="ARBA00004123"/>
    </source>
</evidence>
<dbReference type="Pfam" id="PF01423">
    <property type="entry name" value="LSM"/>
    <property type="match status" value="1"/>
</dbReference>
<comment type="caution">
    <text evidence="10">The sequence shown here is derived from an EMBL/GenBank/DDBJ whole genome shotgun (WGS) entry which is preliminary data.</text>
</comment>
<evidence type="ECO:0000256" key="8">
    <source>
        <dbReference type="ARBA" id="ARBA00023274"/>
    </source>
</evidence>
<evidence type="ECO:0000313" key="11">
    <source>
        <dbReference type="Proteomes" id="UP001141552"/>
    </source>
</evidence>
<keyword evidence="5" id="KW-0694">RNA-binding</keyword>
<sequence length="211" mass="23635">MKTHPILLLMVVNQTDQGKHPASLTVDTRRRLGGVDPTTHGGSEVRAEFVGRRVFLVLVRLLCRSSSSTDAGGRGLQSAIRLHPVIHAASGCCGGVSPLRRLRPRRPHHRRWLCSASVEDPRRRLVCELMKKMKAAVVVCGVGSLNLQLFFSYFKDLVGREVTVELKNDLAIRGTLHSVDQYLNIKLENTRVVDQDKYPHMVFLSSLVLFF</sequence>
<dbReference type="GO" id="GO:0003723">
    <property type="term" value="F:RNA binding"/>
    <property type="evidence" value="ECO:0007669"/>
    <property type="project" value="UniProtKB-KW"/>
</dbReference>
<name>A0A9Q0J9U2_9ROSI</name>
<organism evidence="10 11">
    <name type="scientific">Turnera subulata</name>
    <dbReference type="NCBI Taxonomy" id="218843"/>
    <lineage>
        <taxon>Eukaryota</taxon>
        <taxon>Viridiplantae</taxon>
        <taxon>Streptophyta</taxon>
        <taxon>Embryophyta</taxon>
        <taxon>Tracheophyta</taxon>
        <taxon>Spermatophyta</taxon>
        <taxon>Magnoliopsida</taxon>
        <taxon>eudicotyledons</taxon>
        <taxon>Gunneridae</taxon>
        <taxon>Pentapetalae</taxon>
        <taxon>rosids</taxon>
        <taxon>fabids</taxon>
        <taxon>Malpighiales</taxon>
        <taxon>Passifloraceae</taxon>
        <taxon>Turnera</taxon>
    </lineage>
</organism>
<keyword evidence="7" id="KW-0539">Nucleus</keyword>
<dbReference type="Gene3D" id="2.30.30.100">
    <property type="match status" value="1"/>
</dbReference>
<dbReference type="PANTHER" id="PTHR13829">
    <property type="entry name" value="SNRNP CORE PROTEIN FAMILY MEMBER"/>
    <property type="match status" value="1"/>
</dbReference>
<keyword evidence="8" id="KW-0687">Ribonucleoprotein</keyword>
<dbReference type="InterPro" id="IPR001163">
    <property type="entry name" value="Sm_dom_euk/arc"/>
</dbReference>
<comment type="similarity">
    <text evidence="2">Belongs to the snRNP Sm proteins family.</text>
</comment>
<dbReference type="AlphaFoldDB" id="A0A9Q0J9U2"/>
<dbReference type="OrthoDB" id="10256176at2759"/>
<keyword evidence="6" id="KW-0508">mRNA splicing</keyword>
<dbReference type="GO" id="GO:0071013">
    <property type="term" value="C:catalytic step 2 spliceosome"/>
    <property type="evidence" value="ECO:0007669"/>
    <property type="project" value="TreeGrafter"/>
</dbReference>
<evidence type="ECO:0000256" key="5">
    <source>
        <dbReference type="ARBA" id="ARBA00022884"/>
    </source>
</evidence>
<dbReference type="PANTHER" id="PTHR13829:SF2">
    <property type="entry name" value="U6 SNRNA-ASSOCIATED SM-LIKE PROTEIN LSM2"/>
    <property type="match status" value="1"/>
</dbReference>
<proteinExistence type="inferred from homology"/>
<dbReference type="CDD" id="cd01725">
    <property type="entry name" value="LSm2"/>
    <property type="match status" value="1"/>
</dbReference>
<dbReference type="PROSITE" id="PS52002">
    <property type="entry name" value="SM"/>
    <property type="match status" value="1"/>
</dbReference>
<dbReference type="GO" id="GO:0071011">
    <property type="term" value="C:precatalytic spliceosome"/>
    <property type="evidence" value="ECO:0007669"/>
    <property type="project" value="TreeGrafter"/>
</dbReference>
<evidence type="ECO:0000256" key="4">
    <source>
        <dbReference type="ARBA" id="ARBA00022728"/>
    </source>
</evidence>
<dbReference type="InterPro" id="IPR047575">
    <property type="entry name" value="Sm"/>
</dbReference>
<feature type="domain" description="Sm" evidence="9">
    <location>
        <begin position="149"/>
        <end position="211"/>
    </location>
</feature>
<dbReference type="SUPFAM" id="SSF50182">
    <property type="entry name" value="Sm-like ribonucleoproteins"/>
    <property type="match status" value="1"/>
</dbReference>
<dbReference type="Proteomes" id="UP001141552">
    <property type="component" value="Unassembled WGS sequence"/>
</dbReference>
<keyword evidence="4" id="KW-0747">Spliceosome</keyword>
<reference evidence="10" key="1">
    <citation type="submission" date="2022-02" db="EMBL/GenBank/DDBJ databases">
        <authorList>
            <person name="Henning P.M."/>
            <person name="McCubbin A.G."/>
            <person name="Shore J.S."/>
        </authorList>
    </citation>
    <scope>NUCLEOTIDE SEQUENCE</scope>
    <source>
        <strain evidence="10">F60SS</strain>
        <tissue evidence="10">Leaves</tissue>
    </source>
</reference>
<evidence type="ECO:0000256" key="7">
    <source>
        <dbReference type="ARBA" id="ARBA00023242"/>
    </source>
</evidence>